<dbReference type="AlphaFoldDB" id="A0A3L7JKA9"/>
<evidence type="ECO:0000313" key="1">
    <source>
        <dbReference type="EMBL" id="RLQ88922.1"/>
    </source>
</evidence>
<reference evidence="1 2" key="1">
    <citation type="submission" date="2018-10" db="EMBL/GenBank/DDBJ databases">
        <title>Notoacmeibacter sp. M2BS9Y-3-1, whole genome shotgun sequence.</title>
        <authorList>
            <person name="Tuo L."/>
        </authorList>
    </citation>
    <scope>NUCLEOTIDE SEQUENCE [LARGE SCALE GENOMIC DNA]</scope>
    <source>
        <strain evidence="1 2">M2BS9Y-3-1</strain>
    </source>
</reference>
<protein>
    <submittedName>
        <fullName evidence="1">Uncharacterized protein</fullName>
    </submittedName>
</protein>
<name>A0A3L7JKA9_9HYPH</name>
<comment type="caution">
    <text evidence="1">The sequence shown here is derived from an EMBL/GenBank/DDBJ whole genome shotgun (WGS) entry which is preliminary data.</text>
</comment>
<dbReference type="Proteomes" id="UP000281094">
    <property type="component" value="Unassembled WGS sequence"/>
</dbReference>
<gene>
    <name evidence="1" type="ORF">D8780_12475</name>
</gene>
<proteinExistence type="predicted"/>
<dbReference type="EMBL" id="RCWN01000001">
    <property type="protein sequence ID" value="RLQ88922.1"/>
    <property type="molecule type" value="Genomic_DNA"/>
</dbReference>
<organism evidence="1 2">
    <name type="scientific">Notoacmeibacter ruber</name>
    <dbReference type="NCBI Taxonomy" id="2670375"/>
    <lineage>
        <taxon>Bacteria</taxon>
        <taxon>Pseudomonadati</taxon>
        <taxon>Pseudomonadota</taxon>
        <taxon>Alphaproteobacteria</taxon>
        <taxon>Hyphomicrobiales</taxon>
        <taxon>Notoacmeibacteraceae</taxon>
        <taxon>Notoacmeibacter</taxon>
    </lineage>
</organism>
<keyword evidence="2" id="KW-1185">Reference proteome</keyword>
<sequence>MRPDRNEIVLADFKGTECSIISDGLPDRLWMNVEGPTSRTQDWAAIAMVYPAMFRRQALKIEGAISETLLRYLRDDIQTVLKAYDPRLARVPVNVEETHRNREITSRTATGFSAGVDSFFTLGTHPEITDLTVFNVGAMGKGRPKIFERYLRRTHDYAARKGLGAITVDSNLDKIFSAATCKKVNFQKTHSLRNAAAAMASGISNYLYSSGVDYNAVAIQPHRDTAYLDAVLLPLLSTESLRIHSAGSSYTRVEKTLFVSELQDACEMLDVCAGNPTTRFGLSKPNCSKCWKCVETLLTLEAADRLELFEPVFDIDFYKSNRDELLLDLLIGKHRHDRAAIETFDFARKRGVHLPNNIQVTLWRLRRHLRRKAATG</sequence>
<accession>A0A3L7JKA9</accession>
<evidence type="ECO:0000313" key="2">
    <source>
        <dbReference type="Proteomes" id="UP000281094"/>
    </source>
</evidence>